<keyword evidence="1" id="KW-0812">Transmembrane</keyword>
<evidence type="ECO:0000313" key="3">
    <source>
        <dbReference type="Proteomes" id="UP000217561"/>
    </source>
</evidence>
<keyword evidence="1" id="KW-1133">Transmembrane helix</keyword>
<gene>
    <name evidence="2" type="ORF">CKW00_01040</name>
</gene>
<evidence type="ECO:0008006" key="4">
    <source>
        <dbReference type="Google" id="ProtNLM"/>
    </source>
</evidence>
<reference evidence="2 3" key="1">
    <citation type="submission" date="2017-08" db="EMBL/GenBank/DDBJ databases">
        <title>Salimicrobium alkalisoli sp. nov., isolated from saline alkaline soil.</title>
        <authorList>
            <person name="Zhang G."/>
            <person name="Xiong Q."/>
        </authorList>
    </citation>
    <scope>NUCLEOTIDE SEQUENCE [LARGE SCALE GENOMIC DNA]</scope>
    <source>
        <strain evidence="2 3">WN024</strain>
    </source>
</reference>
<feature type="transmembrane region" description="Helical" evidence="1">
    <location>
        <begin position="6"/>
        <end position="27"/>
    </location>
</feature>
<organism evidence="2 3">
    <name type="scientific">Salimicrobium humidisoli</name>
    <dbReference type="NCBI Taxonomy" id="2029857"/>
    <lineage>
        <taxon>Bacteria</taxon>
        <taxon>Bacillati</taxon>
        <taxon>Bacillota</taxon>
        <taxon>Bacilli</taxon>
        <taxon>Bacillales</taxon>
        <taxon>Bacillaceae</taxon>
        <taxon>Salimicrobium</taxon>
    </lineage>
</organism>
<comment type="caution">
    <text evidence="2">The sequence shown here is derived from an EMBL/GenBank/DDBJ whole genome shotgun (WGS) entry which is preliminary data.</text>
</comment>
<dbReference type="Proteomes" id="UP000217561">
    <property type="component" value="Unassembled WGS sequence"/>
</dbReference>
<name>A0ABX4HV18_9BACI</name>
<evidence type="ECO:0000256" key="1">
    <source>
        <dbReference type="SAM" id="Phobius"/>
    </source>
</evidence>
<keyword evidence="1" id="KW-0472">Membrane</keyword>
<proteinExistence type="predicted"/>
<accession>A0ABX4HV18</accession>
<dbReference type="RefSeq" id="WP_095820984.1">
    <property type="nucleotide sequence ID" value="NZ_NSGH01000001.1"/>
</dbReference>
<evidence type="ECO:0000313" key="2">
    <source>
        <dbReference type="EMBL" id="PBB07072.1"/>
    </source>
</evidence>
<dbReference type="EMBL" id="NSGH01000001">
    <property type="protein sequence ID" value="PBB07072.1"/>
    <property type="molecule type" value="Genomic_DNA"/>
</dbReference>
<protein>
    <recommendedName>
        <fullName evidence="4">YtxH-like protein</fullName>
    </recommendedName>
</protein>
<keyword evidence="3" id="KW-1185">Reference proteome</keyword>
<sequence length="87" mass="10045">MAQDNNLETGLTGLGFALGAVGGFFLYRDTRFHKQQSHRRLKKERKSIERYEEGSDVYHSIEADKLQLRQEAARAARYENNLTQKEG</sequence>